<keyword evidence="3" id="KW-1185">Reference proteome</keyword>
<dbReference type="PANTHER" id="PTHR43459">
    <property type="entry name" value="ENOYL-COA HYDRATASE"/>
    <property type="match status" value="1"/>
</dbReference>
<protein>
    <submittedName>
        <fullName evidence="2">2-(1,2-epoxy-1,2-dihydrophenyl)acetyl-CoA isomerase</fullName>
    </submittedName>
</protein>
<keyword evidence="2" id="KW-0413">Isomerase</keyword>
<dbReference type="GO" id="GO:0016853">
    <property type="term" value="F:isomerase activity"/>
    <property type="evidence" value="ECO:0007669"/>
    <property type="project" value="UniProtKB-KW"/>
</dbReference>
<comment type="similarity">
    <text evidence="1">Belongs to the enoyl-CoA hydratase/isomerase family.</text>
</comment>
<accession>A0A1G6VD33</accession>
<dbReference type="EMBL" id="FMZE01000009">
    <property type="protein sequence ID" value="SDD50745.1"/>
    <property type="molecule type" value="Genomic_DNA"/>
</dbReference>
<organism evidence="2 3">
    <name type="scientific">Prauserella marina</name>
    <dbReference type="NCBI Taxonomy" id="530584"/>
    <lineage>
        <taxon>Bacteria</taxon>
        <taxon>Bacillati</taxon>
        <taxon>Actinomycetota</taxon>
        <taxon>Actinomycetes</taxon>
        <taxon>Pseudonocardiales</taxon>
        <taxon>Pseudonocardiaceae</taxon>
        <taxon>Prauserella</taxon>
    </lineage>
</organism>
<evidence type="ECO:0000313" key="3">
    <source>
        <dbReference type="Proteomes" id="UP000199494"/>
    </source>
</evidence>
<dbReference type="Gene3D" id="1.10.12.10">
    <property type="entry name" value="Lyase 2-enoyl-coa Hydratase, Chain A, domain 2"/>
    <property type="match status" value="1"/>
</dbReference>
<proteinExistence type="inferred from homology"/>
<dbReference type="AlphaFoldDB" id="A0A1G6VD33"/>
<dbReference type="InterPro" id="IPR029045">
    <property type="entry name" value="ClpP/crotonase-like_dom_sf"/>
</dbReference>
<evidence type="ECO:0000313" key="2">
    <source>
        <dbReference type="EMBL" id="SDD50745.1"/>
    </source>
</evidence>
<dbReference type="Proteomes" id="UP000199494">
    <property type="component" value="Unassembled WGS sequence"/>
</dbReference>
<dbReference type="InterPro" id="IPR001753">
    <property type="entry name" value="Enoyl-CoA_hydra/iso"/>
</dbReference>
<dbReference type="CDD" id="cd06558">
    <property type="entry name" value="crotonase-like"/>
    <property type="match status" value="1"/>
</dbReference>
<dbReference type="STRING" id="530584.SAMN05421630_109149"/>
<gene>
    <name evidence="2" type="ORF">SAMN05421630_109149</name>
</gene>
<dbReference type="Pfam" id="PF00378">
    <property type="entry name" value="ECH_1"/>
    <property type="match status" value="1"/>
</dbReference>
<dbReference type="InterPro" id="IPR014748">
    <property type="entry name" value="Enoyl-CoA_hydra_C"/>
</dbReference>
<dbReference type="SUPFAM" id="SSF52096">
    <property type="entry name" value="ClpP/crotonase"/>
    <property type="match status" value="1"/>
</dbReference>
<name>A0A1G6VD33_9PSEU</name>
<sequence>MSASVVEDRDKDVVVISLDRPQRRNSLDYDSGRRLLEAVVGAARSVDVRAIVLRGTGEAFCAGDDLAAIEGFRAGDVGVAPASADTGEAFYLKVCEELLLAPKPVIAAVRGAAIGPGVELACAADLRVGGPGTRLGCGLIHAGHVGVAAMLRRVVGPARATEIFLTGRMVEAAEASRIGLLDRIAPNDQSVTDTAITLAQQLAAGPTKAIGLFKDMRERCEGQSALYALRLQDRYHQLSHNEVADSEEGLRALRERRQPRFAGR</sequence>
<dbReference type="PANTHER" id="PTHR43459:SF1">
    <property type="entry name" value="EG:BACN32G11.4 PROTEIN"/>
    <property type="match status" value="1"/>
</dbReference>
<reference evidence="2 3" key="1">
    <citation type="submission" date="2016-10" db="EMBL/GenBank/DDBJ databases">
        <authorList>
            <person name="de Groot N.N."/>
        </authorList>
    </citation>
    <scope>NUCLEOTIDE SEQUENCE [LARGE SCALE GENOMIC DNA]</scope>
    <source>
        <strain evidence="2 3">CGMCC 4.5506</strain>
    </source>
</reference>
<dbReference type="Gene3D" id="3.90.226.10">
    <property type="entry name" value="2-enoyl-CoA Hydratase, Chain A, domain 1"/>
    <property type="match status" value="1"/>
</dbReference>
<evidence type="ECO:0000256" key="1">
    <source>
        <dbReference type="ARBA" id="ARBA00005254"/>
    </source>
</evidence>